<feature type="transmembrane region" description="Helical" evidence="1">
    <location>
        <begin position="289"/>
        <end position="311"/>
    </location>
</feature>
<feature type="transmembrane region" description="Helical" evidence="1">
    <location>
        <begin position="346"/>
        <end position="367"/>
    </location>
</feature>
<evidence type="ECO:0000313" key="3">
    <source>
        <dbReference type="Proteomes" id="UP000000674"/>
    </source>
</evidence>
<dbReference type="Proteomes" id="UP000000674">
    <property type="component" value="Chromosome"/>
</dbReference>
<feature type="transmembrane region" description="Helical" evidence="1">
    <location>
        <begin position="317"/>
        <end position="334"/>
    </location>
</feature>
<evidence type="ECO:0000256" key="1">
    <source>
        <dbReference type="SAM" id="Phobius"/>
    </source>
</evidence>
<feature type="transmembrane region" description="Helical" evidence="1">
    <location>
        <begin position="196"/>
        <end position="214"/>
    </location>
</feature>
<keyword evidence="3" id="KW-1185">Reference proteome</keyword>
<keyword evidence="1" id="KW-0472">Membrane</keyword>
<name>A0B9M3_METTP</name>
<protein>
    <submittedName>
        <fullName evidence="2">Uncharacterized protein</fullName>
    </submittedName>
</protein>
<dbReference type="STRING" id="349307.Mthe_1630"/>
<feature type="transmembrane region" description="Helical" evidence="1">
    <location>
        <begin position="170"/>
        <end position="190"/>
    </location>
</feature>
<feature type="transmembrane region" description="Helical" evidence="1">
    <location>
        <begin position="35"/>
        <end position="51"/>
    </location>
</feature>
<dbReference type="HOGENOM" id="CLU_544705_0_0_2"/>
<accession>A0B9M3</accession>
<dbReference type="EMBL" id="CP000477">
    <property type="protein sequence ID" value="ABK15397.1"/>
    <property type="molecule type" value="Genomic_DNA"/>
</dbReference>
<feature type="transmembrane region" description="Helical" evidence="1">
    <location>
        <begin position="262"/>
        <end position="280"/>
    </location>
</feature>
<dbReference type="AlphaFoldDB" id="A0B9M3"/>
<dbReference type="KEGG" id="mtp:Mthe_1630"/>
<proteinExistence type="predicted"/>
<sequence>MIPQAALAIVCVSVSAYWSAHRTIGIGELDRDDRIVIGLASLYLIIGLLFFNRIVMWMSGDAVAHAELIRTLLDGGRLPVGLPRVGSYFEYYPKGFHHYAYPFARIFPLLDVMQVLPVVITSITPLLLYSIVREMRAEVSTYAAALATFIFPAHYSHLIWSGYPTATAEMFLVASVLSCIIDIRALPVMLLGTFLAHARMLAIAIAVLSSWVAAAGLRRFRVLHQQLLIATAVAAVALYLILHPPDYLISIFSDRIQASDFVARWYPSIIALFGGVIAFMRDDRLDRMMLAWSGAVIGMVLLADSGLLSFVGTPDRLLLELYLPLSVLGALALARMDGGDLRLRRAFVLVLLLVGVVSMVVVLESYAGSWGMPREDYDAIMWIKAQNLSDAVCVNLDETGAWIYPLTGIRVARGRFTGSLNYALPGMVIRDPNDPAVIESLERLGRRNVLVYVSSVSIRRPGHVPPFAEHHGAYPRVNMSFSPEHYELVYDMGARIYRFR</sequence>
<keyword evidence="1" id="KW-1133">Transmembrane helix</keyword>
<feature type="transmembrane region" description="Helical" evidence="1">
    <location>
        <begin position="115"/>
        <end position="133"/>
    </location>
</feature>
<reference evidence="2 3" key="1">
    <citation type="submission" date="2006-10" db="EMBL/GenBank/DDBJ databases">
        <title>Complete sequence of Methanosaeta thermophila PT.</title>
        <authorList>
            <consortium name="US DOE Joint Genome Institute"/>
            <person name="Copeland A."/>
            <person name="Lucas S."/>
            <person name="Lapidus A."/>
            <person name="Barry K."/>
            <person name="Detter J.C."/>
            <person name="Glavina del Rio T."/>
            <person name="Hammon N."/>
            <person name="Israni S."/>
            <person name="Pitluck S."/>
            <person name="Chain P."/>
            <person name="Malfatti S."/>
            <person name="Shin M."/>
            <person name="Vergez L."/>
            <person name="Schmutz J."/>
            <person name="Larimer F."/>
            <person name="Land M."/>
            <person name="Hauser L."/>
            <person name="Kyrpides N."/>
            <person name="Kim E."/>
            <person name="Smith K.S."/>
            <person name="Ingram-Smith C."/>
            <person name="Richardson P."/>
        </authorList>
    </citation>
    <scope>NUCLEOTIDE SEQUENCE [LARGE SCALE GENOMIC DNA]</scope>
    <source>
        <strain evidence="3">DSM 6194 / JCM 14653 / NBRC 101360 / PT</strain>
    </source>
</reference>
<feature type="transmembrane region" description="Helical" evidence="1">
    <location>
        <begin position="139"/>
        <end position="158"/>
    </location>
</feature>
<feature type="transmembrane region" description="Helical" evidence="1">
    <location>
        <begin position="226"/>
        <end position="242"/>
    </location>
</feature>
<organism evidence="2 3">
    <name type="scientific">Methanothrix thermoacetophila (strain DSM 6194 / JCM 14653 / NBRC 101360 / PT)</name>
    <name type="common">Methanosaeta thermophila</name>
    <dbReference type="NCBI Taxonomy" id="349307"/>
    <lineage>
        <taxon>Archaea</taxon>
        <taxon>Methanobacteriati</taxon>
        <taxon>Methanobacteriota</taxon>
        <taxon>Stenosarchaea group</taxon>
        <taxon>Methanomicrobia</taxon>
        <taxon>Methanotrichales</taxon>
        <taxon>Methanotrichaceae</taxon>
        <taxon>Methanothrix</taxon>
    </lineage>
</organism>
<evidence type="ECO:0000313" key="2">
    <source>
        <dbReference type="EMBL" id="ABK15397.1"/>
    </source>
</evidence>
<gene>
    <name evidence="2" type="ordered locus">Mthe_1630</name>
</gene>
<keyword evidence="1" id="KW-0812">Transmembrane</keyword>